<protein>
    <submittedName>
        <fullName evidence="1">Uncharacterized protein</fullName>
    </submittedName>
</protein>
<evidence type="ECO:0000313" key="1">
    <source>
        <dbReference type="EMBL" id="GFY06987.1"/>
    </source>
</evidence>
<comment type="caution">
    <text evidence="1">The sequence shown here is derived from an EMBL/GenBank/DDBJ whole genome shotgun (WGS) entry which is preliminary data.</text>
</comment>
<dbReference type="AlphaFoldDB" id="A0A8X6SCX5"/>
<evidence type="ECO:0000313" key="2">
    <source>
        <dbReference type="Proteomes" id="UP000887159"/>
    </source>
</evidence>
<reference evidence="1" key="1">
    <citation type="submission" date="2020-08" db="EMBL/GenBank/DDBJ databases">
        <title>Multicomponent nature underlies the extraordinary mechanical properties of spider dragline silk.</title>
        <authorList>
            <person name="Kono N."/>
            <person name="Nakamura H."/>
            <person name="Mori M."/>
            <person name="Yoshida Y."/>
            <person name="Ohtoshi R."/>
            <person name="Malay A.D."/>
            <person name="Moran D.A.P."/>
            <person name="Tomita M."/>
            <person name="Numata K."/>
            <person name="Arakawa K."/>
        </authorList>
    </citation>
    <scope>NUCLEOTIDE SEQUENCE</scope>
</reference>
<sequence>METVQARVTTEYPAYRGSSEHDAQHVWSLTYLVGKGSLEDLDDKNNNWTQDIRNVPIFVQNNVDLN</sequence>
<dbReference type="Proteomes" id="UP000887159">
    <property type="component" value="Unassembled WGS sequence"/>
</dbReference>
<dbReference type="EMBL" id="BMAU01021266">
    <property type="protein sequence ID" value="GFY06987.1"/>
    <property type="molecule type" value="Genomic_DNA"/>
</dbReference>
<organism evidence="1 2">
    <name type="scientific">Trichonephila clavipes</name>
    <name type="common">Golden silk orbweaver</name>
    <name type="synonym">Nephila clavipes</name>
    <dbReference type="NCBI Taxonomy" id="2585209"/>
    <lineage>
        <taxon>Eukaryota</taxon>
        <taxon>Metazoa</taxon>
        <taxon>Ecdysozoa</taxon>
        <taxon>Arthropoda</taxon>
        <taxon>Chelicerata</taxon>
        <taxon>Arachnida</taxon>
        <taxon>Araneae</taxon>
        <taxon>Araneomorphae</taxon>
        <taxon>Entelegynae</taxon>
        <taxon>Araneoidea</taxon>
        <taxon>Nephilidae</taxon>
        <taxon>Trichonephila</taxon>
    </lineage>
</organism>
<proteinExistence type="predicted"/>
<accession>A0A8X6SCX5</accession>
<keyword evidence="2" id="KW-1185">Reference proteome</keyword>
<name>A0A8X6SCX5_TRICX</name>
<gene>
    <name evidence="1" type="ORF">TNCV_4202581</name>
</gene>